<evidence type="ECO:0000313" key="8">
    <source>
        <dbReference type="Proteomes" id="UP001500394"/>
    </source>
</evidence>
<organism evidence="7 8">
    <name type="scientific">Sphingobacterium thermophilum</name>
    <dbReference type="NCBI Taxonomy" id="768534"/>
    <lineage>
        <taxon>Bacteria</taxon>
        <taxon>Pseudomonadati</taxon>
        <taxon>Bacteroidota</taxon>
        <taxon>Sphingobacteriia</taxon>
        <taxon>Sphingobacteriales</taxon>
        <taxon>Sphingobacteriaceae</taxon>
        <taxon>Sphingobacterium</taxon>
    </lineage>
</organism>
<keyword evidence="3" id="KW-0732">Signal</keyword>
<reference evidence="8" key="1">
    <citation type="journal article" date="2019" name="Int. J. Syst. Evol. Microbiol.">
        <title>The Global Catalogue of Microorganisms (GCM) 10K type strain sequencing project: providing services to taxonomists for standard genome sequencing and annotation.</title>
        <authorList>
            <consortium name="The Broad Institute Genomics Platform"/>
            <consortium name="The Broad Institute Genome Sequencing Center for Infectious Disease"/>
            <person name="Wu L."/>
            <person name="Ma J."/>
        </authorList>
    </citation>
    <scope>NUCLEOTIDE SEQUENCE [LARGE SCALE GENOMIC DNA]</scope>
    <source>
        <strain evidence="8">JCM 17858</strain>
    </source>
</reference>
<dbReference type="InterPro" id="IPR038765">
    <property type="entry name" value="Papain-like_cys_pep_sf"/>
</dbReference>
<evidence type="ECO:0000313" key="7">
    <source>
        <dbReference type="EMBL" id="GAA4517178.1"/>
    </source>
</evidence>
<feature type="domain" description="NlpC/P60" evidence="6">
    <location>
        <begin position="56"/>
        <end position="179"/>
    </location>
</feature>
<name>A0ABP8R3F3_9SPHI</name>
<dbReference type="InterPro" id="IPR052062">
    <property type="entry name" value="Murein_DD/LD_carboxypeptidase"/>
</dbReference>
<dbReference type="EMBL" id="BAABGR010000020">
    <property type="protein sequence ID" value="GAA4517178.1"/>
    <property type="molecule type" value="Genomic_DNA"/>
</dbReference>
<keyword evidence="4" id="KW-0378">Hydrolase</keyword>
<comment type="similarity">
    <text evidence="1">Belongs to the peptidase C40 family.</text>
</comment>
<dbReference type="Proteomes" id="UP001500394">
    <property type="component" value="Unassembled WGS sequence"/>
</dbReference>
<gene>
    <name evidence="7" type="ORF">GCM10023173_17420</name>
</gene>
<accession>A0ABP8R3F3</accession>
<keyword evidence="5" id="KW-0788">Thiol protease</keyword>
<dbReference type="RefSeq" id="WP_039054010.1">
    <property type="nucleotide sequence ID" value="NZ_BAABGR010000020.1"/>
</dbReference>
<dbReference type="PANTHER" id="PTHR47360:SF1">
    <property type="entry name" value="ENDOPEPTIDASE NLPC-RELATED"/>
    <property type="match status" value="1"/>
</dbReference>
<keyword evidence="2" id="KW-0645">Protease</keyword>
<comment type="caution">
    <text evidence="7">The sequence shown here is derived from an EMBL/GenBank/DDBJ whole genome shotgun (WGS) entry which is preliminary data.</text>
</comment>
<dbReference type="PROSITE" id="PS51257">
    <property type="entry name" value="PROKAR_LIPOPROTEIN"/>
    <property type="match status" value="1"/>
</dbReference>
<evidence type="ECO:0000256" key="1">
    <source>
        <dbReference type="ARBA" id="ARBA00007074"/>
    </source>
</evidence>
<sequence>MRYYHYISAIILILLISSCGAYKKDSSRTSYPLESSPREYKDVRNHYAQLLHVHPHKLNPALYAYIDEWIGTPHRLGGQDKSGIDCSGFVNNLFQRVYNMKLPRTSREMAEIVKRKYDHQLKEGDLVFFAFGEKEIDHVGVYLHNDMFVHVSTKRGVMISNLKESWFYKYLKRCGTPRM</sequence>
<dbReference type="Pfam" id="PF00877">
    <property type="entry name" value="NLPC_P60"/>
    <property type="match status" value="1"/>
</dbReference>
<dbReference type="SUPFAM" id="SSF54001">
    <property type="entry name" value="Cysteine proteinases"/>
    <property type="match status" value="1"/>
</dbReference>
<evidence type="ECO:0000259" key="6">
    <source>
        <dbReference type="PROSITE" id="PS51935"/>
    </source>
</evidence>
<proteinExistence type="inferred from homology"/>
<dbReference type="PROSITE" id="PS51935">
    <property type="entry name" value="NLPC_P60"/>
    <property type="match status" value="1"/>
</dbReference>
<protein>
    <recommendedName>
        <fullName evidence="6">NlpC/P60 domain-containing protein</fullName>
    </recommendedName>
</protein>
<dbReference type="InterPro" id="IPR000064">
    <property type="entry name" value="NLP_P60_dom"/>
</dbReference>
<dbReference type="PANTHER" id="PTHR47360">
    <property type="entry name" value="MUREIN DD-ENDOPEPTIDASE MEPS/MUREIN LD-CARBOXYPEPTIDASE"/>
    <property type="match status" value="1"/>
</dbReference>
<evidence type="ECO:0000256" key="3">
    <source>
        <dbReference type="ARBA" id="ARBA00022729"/>
    </source>
</evidence>
<keyword evidence="8" id="KW-1185">Reference proteome</keyword>
<evidence type="ECO:0000256" key="4">
    <source>
        <dbReference type="ARBA" id="ARBA00022801"/>
    </source>
</evidence>
<dbReference type="Gene3D" id="3.90.1720.10">
    <property type="entry name" value="endopeptidase domain like (from Nostoc punctiforme)"/>
    <property type="match status" value="1"/>
</dbReference>
<evidence type="ECO:0000256" key="2">
    <source>
        <dbReference type="ARBA" id="ARBA00022670"/>
    </source>
</evidence>
<evidence type="ECO:0000256" key="5">
    <source>
        <dbReference type="ARBA" id="ARBA00022807"/>
    </source>
</evidence>